<dbReference type="InterPro" id="IPR011698">
    <property type="entry name" value="GATase_3"/>
</dbReference>
<dbReference type="PANTHER" id="PTHR43873:SF1">
    <property type="entry name" value="COBYRINATE A,C-DIAMIDE SYNTHASE"/>
    <property type="match status" value="1"/>
</dbReference>
<feature type="domain" description="CobB/CobQ-like glutamine amidotransferase" evidence="2">
    <location>
        <begin position="155"/>
        <end position="330"/>
    </location>
</feature>
<dbReference type="AlphaFoldDB" id="A0A1W1BIL7"/>
<sequence length="332" mass="37234">MGFYDGMDKGASAYDVAKILNISTLLILDAGGSYITIAAVLKGLVDFKDDNTIKAVVLNRVSSAMHYALVKKHIEAACENIVVVGWIEKNLPTISSRHLGLDLEELENSILDEIAKDVLKNIDMQALEEVMHIEIKEVNEYPFKEIVKKDEVCVLVKDKNFSFMYFDNINYLKEVYKEVIFVDATKDEAIPSNADMVIIGGGYVETDESYGRIKDSFNFKNSLIQHAKADKKIYAECAGLIYLGKSIDEKPMSAILDIEFKLGDKRERLGYYYGLDFQSKTITKGHAFHYSSVSASAAGDIGLYKSSQKMMKDGGWKKGNITGTYLHSMWRC</sequence>
<dbReference type="PANTHER" id="PTHR43873">
    <property type="entry name" value="COBYRINATE A,C-DIAMIDE SYNTHASE"/>
    <property type="match status" value="1"/>
</dbReference>
<dbReference type="EMBL" id="FPHF01000023">
    <property type="protein sequence ID" value="SFV53315.1"/>
    <property type="molecule type" value="Genomic_DNA"/>
</dbReference>
<evidence type="ECO:0000256" key="1">
    <source>
        <dbReference type="ARBA" id="ARBA00022962"/>
    </source>
</evidence>
<dbReference type="InterPro" id="IPR029062">
    <property type="entry name" value="Class_I_gatase-like"/>
</dbReference>
<protein>
    <submittedName>
        <fullName evidence="3">Cobyrinic acid A,C-diamide synthase</fullName>
    </submittedName>
</protein>
<dbReference type="SUPFAM" id="SSF52540">
    <property type="entry name" value="P-loop containing nucleoside triphosphate hydrolases"/>
    <property type="match status" value="1"/>
</dbReference>
<gene>
    <name evidence="3" type="ORF">MNB_SM-4-176</name>
</gene>
<proteinExistence type="predicted"/>
<dbReference type="SUPFAM" id="SSF52317">
    <property type="entry name" value="Class I glutamine amidotransferase-like"/>
    <property type="match status" value="1"/>
</dbReference>
<dbReference type="PROSITE" id="PS51274">
    <property type="entry name" value="GATASE_COBBQ"/>
    <property type="match status" value="1"/>
</dbReference>
<accession>A0A1W1BIL7</accession>
<dbReference type="InterPro" id="IPR004484">
    <property type="entry name" value="CbiA/CobB_synth"/>
</dbReference>
<organism evidence="3">
    <name type="scientific">hydrothermal vent metagenome</name>
    <dbReference type="NCBI Taxonomy" id="652676"/>
    <lineage>
        <taxon>unclassified sequences</taxon>
        <taxon>metagenomes</taxon>
        <taxon>ecological metagenomes</taxon>
    </lineage>
</organism>
<evidence type="ECO:0000313" key="3">
    <source>
        <dbReference type="EMBL" id="SFV53315.1"/>
    </source>
</evidence>
<name>A0A1W1BIL7_9ZZZZ</name>
<evidence type="ECO:0000259" key="2">
    <source>
        <dbReference type="Pfam" id="PF07685"/>
    </source>
</evidence>
<keyword evidence="1" id="KW-0315">Glutamine amidotransferase</keyword>
<dbReference type="GO" id="GO:0042242">
    <property type="term" value="F:cobyrinic acid a,c-diamide synthase activity"/>
    <property type="evidence" value="ECO:0007669"/>
    <property type="project" value="InterPro"/>
</dbReference>
<reference evidence="3" key="1">
    <citation type="submission" date="2016-10" db="EMBL/GenBank/DDBJ databases">
        <authorList>
            <person name="de Groot N.N."/>
        </authorList>
    </citation>
    <scope>NUCLEOTIDE SEQUENCE</scope>
</reference>
<dbReference type="Pfam" id="PF07685">
    <property type="entry name" value="GATase_3"/>
    <property type="match status" value="1"/>
</dbReference>
<dbReference type="Gene3D" id="3.40.50.880">
    <property type="match status" value="1"/>
</dbReference>
<dbReference type="InterPro" id="IPR027417">
    <property type="entry name" value="P-loop_NTPase"/>
</dbReference>